<feature type="region of interest" description="Disordered" evidence="1">
    <location>
        <begin position="269"/>
        <end position="289"/>
    </location>
</feature>
<proteinExistence type="predicted"/>
<feature type="compositionally biased region" description="Basic and acidic residues" evidence="1">
    <location>
        <begin position="112"/>
        <end position="144"/>
    </location>
</feature>
<protein>
    <submittedName>
        <fullName evidence="2">Uncharacterized protein</fullName>
    </submittedName>
</protein>
<feature type="compositionally biased region" description="Basic and acidic residues" evidence="1">
    <location>
        <begin position="269"/>
        <end position="280"/>
    </location>
</feature>
<feature type="compositionally biased region" description="Basic and acidic residues" evidence="1">
    <location>
        <begin position="198"/>
        <end position="216"/>
    </location>
</feature>
<feature type="compositionally biased region" description="Polar residues" evidence="1">
    <location>
        <begin position="353"/>
        <end position="371"/>
    </location>
</feature>
<dbReference type="AlphaFoldDB" id="A0A2A2LUB2"/>
<dbReference type="Proteomes" id="UP000218231">
    <property type="component" value="Unassembled WGS sequence"/>
</dbReference>
<feature type="region of interest" description="Disordered" evidence="1">
    <location>
        <begin position="105"/>
        <end position="246"/>
    </location>
</feature>
<feature type="compositionally biased region" description="Pro residues" evidence="1">
    <location>
        <begin position="56"/>
        <end position="66"/>
    </location>
</feature>
<feature type="compositionally biased region" description="Basic and acidic residues" evidence="1">
    <location>
        <begin position="171"/>
        <end position="182"/>
    </location>
</feature>
<feature type="region of interest" description="Disordered" evidence="1">
    <location>
        <begin position="1"/>
        <end position="80"/>
    </location>
</feature>
<feature type="region of interest" description="Disordered" evidence="1">
    <location>
        <begin position="348"/>
        <end position="385"/>
    </location>
</feature>
<feature type="compositionally biased region" description="Acidic residues" evidence="1">
    <location>
        <begin position="223"/>
        <end position="232"/>
    </location>
</feature>
<evidence type="ECO:0000313" key="2">
    <source>
        <dbReference type="EMBL" id="PAV89846.1"/>
    </source>
</evidence>
<evidence type="ECO:0000256" key="1">
    <source>
        <dbReference type="SAM" id="MobiDB-lite"/>
    </source>
</evidence>
<reference evidence="2 3" key="1">
    <citation type="journal article" date="2017" name="Curr. Biol.">
        <title>Genome architecture and evolution of a unichromosomal asexual nematode.</title>
        <authorList>
            <person name="Fradin H."/>
            <person name="Zegar C."/>
            <person name="Gutwein M."/>
            <person name="Lucas J."/>
            <person name="Kovtun M."/>
            <person name="Corcoran D."/>
            <person name="Baugh L.R."/>
            <person name="Kiontke K."/>
            <person name="Gunsalus K."/>
            <person name="Fitch D.H."/>
            <person name="Piano F."/>
        </authorList>
    </citation>
    <scope>NUCLEOTIDE SEQUENCE [LARGE SCALE GENOMIC DNA]</scope>
    <source>
        <strain evidence="2">PF1309</strain>
    </source>
</reference>
<gene>
    <name evidence="2" type="ORF">WR25_00694</name>
</gene>
<comment type="caution">
    <text evidence="2">The sequence shown here is derived from an EMBL/GenBank/DDBJ whole genome shotgun (WGS) entry which is preliminary data.</text>
</comment>
<feature type="compositionally biased region" description="Low complexity" evidence="1">
    <location>
        <begin position="372"/>
        <end position="385"/>
    </location>
</feature>
<dbReference type="EMBL" id="LIAE01006424">
    <property type="protein sequence ID" value="PAV89846.1"/>
    <property type="molecule type" value="Genomic_DNA"/>
</dbReference>
<organism evidence="2 3">
    <name type="scientific">Diploscapter pachys</name>
    <dbReference type="NCBI Taxonomy" id="2018661"/>
    <lineage>
        <taxon>Eukaryota</taxon>
        <taxon>Metazoa</taxon>
        <taxon>Ecdysozoa</taxon>
        <taxon>Nematoda</taxon>
        <taxon>Chromadorea</taxon>
        <taxon>Rhabditida</taxon>
        <taxon>Rhabditina</taxon>
        <taxon>Rhabditomorpha</taxon>
        <taxon>Rhabditoidea</taxon>
        <taxon>Rhabditidae</taxon>
        <taxon>Diploscapter</taxon>
    </lineage>
</organism>
<keyword evidence="3" id="KW-1185">Reference proteome</keyword>
<accession>A0A2A2LUB2</accession>
<name>A0A2A2LUB2_9BILA</name>
<evidence type="ECO:0000313" key="3">
    <source>
        <dbReference type="Proteomes" id="UP000218231"/>
    </source>
</evidence>
<sequence length="496" mass="55772">MMSERYMENRMEEGSSENNEDMDVVAESDQSDHEQQEEDEKSSSSDSQPNDAEPVIPFPIPIPIPTPSVSDDPTPTGFLGFRTAGSRATVTVSSDALLAVKSRWNTGTGEGAEQKENHSARADGWGIRDEQEERIPKRMKKESESWDDEEVVITKSRTGSQMDEEEGQGQAEERSDWQNEERKRRKEEEDEMWEKEEDSIVMHSDKPSQEQERMDDLQPEQPELQENDDEDEHPGMSQSGFMTGKKRKLLVKDEKIEAFREKMRRIEADEERTQISEMRLKPMFQSPTLTPTPISPCSATSTFTSPVSSASSSFVSPKTELCAFAGVTMLSQFKSPVLLSRPQFKPPRFKSPLATQASPNGNSPNYLSQLLPNSPNKSPSPSRSPSPIFTPIRILASRTGSKVDILAAIKEVLLRADGSRKVWLIDVSQSIVDVELHSGQGPSSLHPLQIFYIKHALVVYEKGVVRLDLSEAEFQTDVDCLQRKRLQELCLLKPTI</sequence>
<feature type="compositionally biased region" description="Acidic residues" evidence="1">
    <location>
        <begin position="188"/>
        <end position="197"/>
    </location>
</feature>
<feature type="compositionally biased region" description="Acidic residues" evidence="1">
    <location>
        <begin position="14"/>
        <end position="26"/>
    </location>
</feature>
<feature type="compositionally biased region" description="Basic and acidic residues" evidence="1">
    <location>
        <begin position="1"/>
        <end position="13"/>
    </location>
</feature>